<dbReference type="EMBL" id="CP046051">
    <property type="protein sequence ID" value="QKN23362.1"/>
    <property type="molecule type" value="Genomic_DNA"/>
</dbReference>
<dbReference type="PIRSF" id="PIRSF010606">
    <property type="entry name" value="Spore_coat_CotJB"/>
    <property type="match status" value="1"/>
</dbReference>
<protein>
    <submittedName>
        <fullName evidence="2">Spore coat protein CotJB</fullName>
    </submittedName>
</protein>
<name>A0A859DRF1_9FIRM</name>
<keyword evidence="2" id="KW-0167">Capsid protein</keyword>
<dbReference type="InterPro" id="IPR024207">
    <property type="entry name" value="CotJB_dom"/>
</dbReference>
<dbReference type="KEGG" id="clf:GJQ69_01940"/>
<sequence length="88" mass="10531">MTEQQRLMRRIDACRFAMWELKIFLDTHPDNCEAVKSLQERRKMAADLIKQYEDAYGPLNQSDATASRWAWVQEPWPWELTQKEEADN</sequence>
<evidence type="ECO:0000313" key="2">
    <source>
        <dbReference type="EMBL" id="QKN23362.1"/>
    </source>
</evidence>
<dbReference type="RefSeq" id="WP_086036483.1">
    <property type="nucleotide sequence ID" value="NZ_CP046051.1"/>
</dbReference>
<dbReference type="AlphaFoldDB" id="A0A859DRF1"/>
<evidence type="ECO:0000259" key="1">
    <source>
        <dbReference type="Pfam" id="PF12652"/>
    </source>
</evidence>
<feature type="domain" description="Protein CotJB" evidence="1">
    <location>
        <begin position="6"/>
        <end position="79"/>
    </location>
</feature>
<keyword evidence="2" id="KW-0946">Virion</keyword>
<dbReference type="Proteomes" id="UP000509623">
    <property type="component" value="Chromosome"/>
</dbReference>
<dbReference type="Pfam" id="PF12652">
    <property type="entry name" value="CotJB"/>
    <property type="match status" value="1"/>
</dbReference>
<dbReference type="EMBL" id="CP046161">
    <property type="protein sequence ID" value="QKO29960.1"/>
    <property type="molecule type" value="Genomic_DNA"/>
</dbReference>
<keyword evidence="5" id="KW-1185">Reference proteome</keyword>
<evidence type="ECO:0000313" key="3">
    <source>
        <dbReference type="EMBL" id="QKO29960.1"/>
    </source>
</evidence>
<dbReference type="Proteomes" id="UP000501316">
    <property type="component" value="Chromosome"/>
</dbReference>
<gene>
    <name evidence="2" type="ORF">GJQ69_01940</name>
    <name evidence="3" type="ORF">GKP14_02420</name>
</gene>
<reference evidence="3" key="3">
    <citation type="journal article" date="2022" name="Int. J. Syst. Evol. Microbiol.">
        <title>Caproicibacterium lactatifermentans sp. nov., isolated from pit clay used for the production of Chinese strong aroma-type liquor.</title>
        <authorList>
            <person name="Wang H."/>
            <person name="Gu Y."/>
            <person name="Zhao D."/>
            <person name="Qiao Z."/>
            <person name="Zheng J."/>
            <person name="Gao J."/>
            <person name="Ren C."/>
            <person name="Xu Y."/>
        </authorList>
    </citation>
    <scope>NUCLEOTIDE SEQUENCE</scope>
    <source>
        <strain evidence="3">JNU-WLY1368</strain>
    </source>
</reference>
<evidence type="ECO:0000313" key="5">
    <source>
        <dbReference type="Proteomes" id="UP000509623"/>
    </source>
</evidence>
<evidence type="ECO:0000313" key="4">
    <source>
        <dbReference type="Proteomes" id="UP000501316"/>
    </source>
</evidence>
<accession>A0A859DRF1</accession>
<organism evidence="2 4">
    <name type="scientific">Caproicibacterium lactatifermentans</name>
    <dbReference type="NCBI Taxonomy" id="2666138"/>
    <lineage>
        <taxon>Bacteria</taxon>
        <taxon>Bacillati</taxon>
        <taxon>Bacillota</taxon>
        <taxon>Clostridia</taxon>
        <taxon>Eubacteriales</taxon>
        <taxon>Oscillospiraceae</taxon>
        <taxon>Caproicibacterium</taxon>
    </lineage>
</organism>
<proteinExistence type="predicted"/>
<reference evidence="4 5" key="1">
    <citation type="submission" date="2019-11" db="EMBL/GenBank/DDBJ databases">
        <authorList>
            <person name="Ren C."/>
            <person name="Wang H."/>
            <person name="Xu Y."/>
        </authorList>
    </citation>
    <scope>NUCLEOTIDE SEQUENCE [LARGE SCALE GENOMIC DNA]</scope>
    <source>
        <strain evidence="5">JNU-WLY1368</strain>
        <strain evidence="2 4">LBM 19010</strain>
    </source>
</reference>
<reference evidence="3" key="2">
    <citation type="journal article" date="2021" name="Appl. Environ. Microbiol.">
        <title>Adaptability of a Caproate-Producing Bacterium Contributes to Its Dominance in an Anaerobic Fermentation System.</title>
        <authorList>
            <person name="Wang H."/>
            <person name="Gu Y."/>
            <person name="Zhou W."/>
            <person name="Zhao D."/>
            <person name="Qiao Z."/>
            <person name="Zheng J."/>
            <person name="Gao J."/>
            <person name="Chen X."/>
            <person name="Ren C."/>
            <person name="Xu Y."/>
        </authorList>
    </citation>
    <scope>NUCLEOTIDE SEQUENCE</scope>
    <source>
        <strain evidence="3">JNU-WLY1368</strain>
    </source>
</reference>
<dbReference type="InterPro" id="IPR016571">
    <property type="entry name" value="Spore_coat_assembly_CotJB"/>
</dbReference>